<dbReference type="SUPFAM" id="SSF51412">
    <property type="entry name" value="Inosine monophosphate dehydrogenase (IMPDH)"/>
    <property type="match status" value="1"/>
</dbReference>
<protein>
    <recommendedName>
        <fullName evidence="3">Hydrolase</fullName>
    </recommendedName>
</protein>
<name>D6GSU0_FILAD</name>
<dbReference type="KEGG" id="faa:HMPREF0389_01177"/>
<sequence>MADYENKEKNLDEYKGNVIHKLEKRDKKYTPVIESKLKKRIVEMPSAVYSASGINIFGKRIKSLLFSTDLSIIKNNNADGIIAVYPFTPQISISHAIISASATPVFCGVGGGVTSGQRSIDIAMSCELNGAYGVVLNAPATNALLMEMRKRLDIPIVVTIISEKEDFEKRIKSGAAIFNVSGGVNTAKIVRKIRENHPYFPIIATGGNTEESILETIEAGANVISYTPPSTAEIFAQIMKNYRDTMY</sequence>
<gene>
    <name evidence="1" type="ordered locus">HMPREF0389_01177</name>
</gene>
<keyword evidence="2" id="KW-1185">Reference proteome</keyword>
<dbReference type="InterPro" id="IPR013785">
    <property type="entry name" value="Aldolase_TIM"/>
</dbReference>
<dbReference type="eggNOG" id="COG1304">
    <property type="taxonomic scope" value="Bacteria"/>
</dbReference>
<dbReference type="RefSeq" id="WP_014261701.1">
    <property type="nucleotide sequence ID" value="NC_016630.1"/>
</dbReference>
<dbReference type="EMBL" id="CP002390">
    <property type="protein sequence ID" value="EFE27925.1"/>
    <property type="molecule type" value="Genomic_DNA"/>
</dbReference>
<reference evidence="2" key="1">
    <citation type="submission" date="2010-12" db="EMBL/GenBank/DDBJ databases">
        <title>The genome sequence of Filifactor alocis strain ATCC 35896.</title>
        <authorList>
            <consortium name="The Broad Institute Genome Sequencing Platform"/>
            <person name="Ward D."/>
            <person name="Earl A."/>
            <person name="Feldgarden M."/>
            <person name="Young S.K."/>
            <person name="Gargeya S."/>
            <person name="Zeng Q."/>
            <person name="Alvarado L."/>
            <person name="Berlin A."/>
            <person name="Bochicchio J."/>
            <person name="Chapman S.B."/>
            <person name="Chen Z."/>
            <person name="Freedman E."/>
            <person name="Gellesch M."/>
            <person name="Goldberg J."/>
            <person name="Griggs A."/>
            <person name="Gujja S."/>
            <person name="Heilman E."/>
            <person name="Heiman D."/>
            <person name="Howarth C."/>
            <person name="Mehta T."/>
            <person name="Neiman D."/>
            <person name="Pearson M."/>
            <person name="Roberts A."/>
            <person name="Saif S."/>
            <person name="Shea T."/>
            <person name="Shenoy N."/>
            <person name="Sisk P."/>
            <person name="Stolte C."/>
            <person name="Sykes S."/>
            <person name="White J."/>
            <person name="Yandava C."/>
            <person name="Izard J."/>
            <person name="Blanton J.M."/>
            <person name="Baranova O.V."/>
            <person name="Tanner A.C."/>
            <person name="Dewhirst F.E."/>
            <person name="Haas B."/>
            <person name="Nusbaum C."/>
            <person name="Birren B."/>
        </authorList>
    </citation>
    <scope>NUCLEOTIDE SEQUENCE [LARGE SCALE GENOMIC DNA]</scope>
    <source>
        <strain evidence="2">ATCC 35896 / D40 B5</strain>
    </source>
</reference>
<accession>D6GSU0</accession>
<evidence type="ECO:0000313" key="2">
    <source>
        <dbReference type="Proteomes" id="UP000007468"/>
    </source>
</evidence>
<evidence type="ECO:0000313" key="1">
    <source>
        <dbReference type="EMBL" id="EFE27925.1"/>
    </source>
</evidence>
<evidence type="ECO:0008006" key="3">
    <source>
        <dbReference type="Google" id="ProtNLM"/>
    </source>
</evidence>
<proteinExistence type="predicted"/>
<dbReference type="STRING" id="546269.HMPREF0389_01177"/>
<dbReference type="Proteomes" id="UP000007468">
    <property type="component" value="Chromosome"/>
</dbReference>
<dbReference type="PATRIC" id="fig|546269.5.peg.25"/>
<dbReference type="AlphaFoldDB" id="D6GSU0"/>
<organism evidence="1 2">
    <name type="scientific">Filifactor alocis (strain ATCC 35896 / CCUG 47790 / D40 B5)</name>
    <name type="common">Fusobacterium alocis</name>
    <dbReference type="NCBI Taxonomy" id="546269"/>
    <lineage>
        <taxon>Bacteria</taxon>
        <taxon>Bacillati</taxon>
        <taxon>Bacillota</taxon>
        <taxon>Clostridia</taxon>
        <taxon>Peptostreptococcales</taxon>
        <taxon>Filifactoraceae</taxon>
        <taxon>Filifactor</taxon>
    </lineage>
</organism>
<dbReference type="Gene3D" id="3.20.20.70">
    <property type="entry name" value="Aldolase class I"/>
    <property type="match status" value="1"/>
</dbReference>